<protein>
    <recommendedName>
        <fullName evidence="2">non-specific protein-tyrosine kinase</fullName>
        <ecNumber evidence="2">2.7.10.2</ecNumber>
    </recommendedName>
</protein>
<name>F0JCB8_9BACT</name>
<reference evidence="11 12" key="1">
    <citation type="journal article" date="2011" name="J. Bacteriol.">
        <title>Genome sequence of the mercury-methylating strain Desulfovibrio desulfuricans ND132.</title>
        <authorList>
            <person name="Brown S.D."/>
            <person name="Gilmour C.C."/>
            <person name="Kucken A.M."/>
            <person name="Wall J.D."/>
            <person name="Elias D.A."/>
            <person name="Brandt C.C."/>
            <person name="Podar M."/>
            <person name="Chertkov O."/>
            <person name="Held B."/>
            <person name="Bruce D.C."/>
            <person name="Detter J.C."/>
            <person name="Tapia R."/>
            <person name="Han C.S."/>
            <person name="Goodwin L.A."/>
            <person name="Cheng J.F."/>
            <person name="Pitluck S."/>
            <person name="Woyke T."/>
            <person name="Mikhailova N."/>
            <person name="Ivanova N.N."/>
            <person name="Han J."/>
            <person name="Lucas S."/>
            <person name="Lapidus A.L."/>
            <person name="Land M.L."/>
            <person name="Hauser L.J."/>
            <person name="Palumbo A.V."/>
        </authorList>
    </citation>
    <scope>NUCLEOTIDE SEQUENCE [LARGE SCALE GENOMIC DNA]</scope>
    <source>
        <strain evidence="11 12">ND132</strain>
    </source>
</reference>
<dbReference type="HOGENOM" id="CLU_052027_1_1_7"/>
<dbReference type="KEGG" id="ddn:DND132_1204"/>
<feature type="compositionally biased region" description="Low complexity" evidence="9">
    <location>
        <begin position="25"/>
        <end position="35"/>
    </location>
</feature>
<comment type="catalytic activity">
    <reaction evidence="8">
        <text>L-tyrosyl-[protein] + ATP = O-phospho-L-tyrosyl-[protein] + ADP + H(+)</text>
        <dbReference type="Rhea" id="RHEA:10596"/>
        <dbReference type="Rhea" id="RHEA-COMP:10136"/>
        <dbReference type="Rhea" id="RHEA-COMP:20101"/>
        <dbReference type="ChEBI" id="CHEBI:15378"/>
        <dbReference type="ChEBI" id="CHEBI:30616"/>
        <dbReference type="ChEBI" id="CHEBI:46858"/>
        <dbReference type="ChEBI" id="CHEBI:61978"/>
        <dbReference type="ChEBI" id="CHEBI:456216"/>
        <dbReference type="EC" id="2.7.10.2"/>
    </reaction>
</comment>
<dbReference type="InterPro" id="IPR025669">
    <property type="entry name" value="AAA_dom"/>
</dbReference>
<dbReference type="EC" id="2.7.10.2" evidence="2"/>
<dbReference type="InterPro" id="IPR050445">
    <property type="entry name" value="Bact_polysacc_biosynth/exp"/>
</dbReference>
<organism evidence="11 12">
    <name type="scientific">Pseudodesulfovibrio mercurii</name>
    <dbReference type="NCBI Taxonomy" id="641491"/>
    <lineage>
        <taxon>Bacteria</taxon>
        <taxon>Pseudomonadati</taxon>
        <taxon>Thermodesulfobacteriota</taxon>
        <taxon>Desulfovibrionia</taxon>
        <taxon>Desulfovibrionales</taxon>
        <taxon>Desulfovibrionaceae</taxon>
    </lineage>
</organism>
<dbReference type="AlphaFoldDB" id="F0JCB8"/>
<evidence type="ECO:0000256" key="3">
    <source>
        <dbReference type="ARBA" id="ARBA00022679"/>
    </source>
</evidence>
<accession>F0JCB8</accession>
<evidence type="ECO:0000256" key="9">
    <source>
        <dbReference type="SAM" id="MobiDB-lite"/>
    </source>
</evidence>
<keyword evidence="5" id="KW-0418">Kinase</keyword>
<dbReference type="OrthoDB" id="9812433at2"/>
<comment type="similarity">
    <text evidence="1">Belongs to the CpsD/CapB family.</text>
</comment>
<dbReference type="GO" id="GO:0005886">
    <property type="term" value="C:plasma membrane"/>
    <property type="evidence" value="ECO:0007669"/>
    <property type="project" value="TreeGrafter"/>
</dbReference>
<dbReference type="NCBIfam" id="TIGR01007">
    <property type="entry name" value="eps_fam"/>
    <property type="match status" value="1"/>
</dbReference>
<dbReference type="InterPro" id="IPR027417">
    <property type="entry name" value="P-loop_NTPase"/>
</dbReference>
<evidence type="ECO:0000313" key="12">
    <source>
        <dbReference type="Proteomes" id="UP000007845"/>
    </source>
</evidence>
<dbReference type="GO" id="GO:0004715">
    <property type="term" value="F:non-membrane spanning protein tyrosine kinase activity"/>
    <property type="evidence" value="ECO:0007669"/>
    <property type="project" value="UniProtKB-EC"/>
</dbReference>
<dbReference type="InterPro" id="IPR005702">
    <property type="entry name" value="Wzc-like_C"/>
</dbReference>
<keyword evidence="12" id="KW-1185">Reference proteome</keyword>
<gene>
    <name evidence="11" type="ORF">DND132_1204</name>
</gene>
<evidence type="ECO:0000256" key="1">
    <source>
        <dbReference type="ARBA" id="ARBA00007316"/>
    </source>
</evidence>
<feature type="domain" description="AAA" evidence="10">
    <location>
        <begin position="103"/>
        <end position="250"/>
    </location>
</feature>
<evidence type="ECO:0000259" key="10">
    <source>
        <dbReference type="Pfam" id="PF13614"/>
    </source>
</evidence>
<dbReference type="EMBL" id="CP003220">
    <property type="protein sequence ID" value="EGB14416.1"/>
    <property type="molecule type" value="Genomic_DNA"/>
</dbReference>
<dbReference type="PANTHER" id="PTHR32309:SF13">
    <property type="entry name" value="FERRIC ENTEROBACTIN TRANSPORT PROTEIN FEPE"/>
    <property type="match status" value="1"/>
</dbReference>
<evidence type="ECO:0000256" key="4">
    <source>
        <dbReference type="ARBA" id="ARBA00022741"/>
    </source>
</evidence>
<keyword evidence="7" id="KW-0829">Tyrosine-protein kinase</keyword>
<dbReference type="RefSeq" id="WP_014321844.1">
    <property type="nucleotide sequence ID" value="NC_016803.1"/>
</dbReference>
<evidence type="ECO:0000313" key="11">
    <source>
        <dbReference type="EMBL" id="EGB14416.1"/>
    </source>
</evidence>
<dbReference type="SMR" id="F0JCB8"/>
<dbReference type="GO" id="GO:0005524">
    <property type="term" value="F:ATP binding"/>
    <property type="evidence" value="ECO:0007669"/>
    <property type="project" value="UniProtKB-KW"/>
</dbReference>
<feature type="region of interest" description="Disordered" evidence="9">
    <location>
        <begin position="1"/>
        <end position="35"/>
    </location>
</feature>
<dbReference type="Pfam" id="PF13614">
    <property type="entry name" value="AAA_31"/>
    <property type="match status" value="1"/>
</dbReference>
<dbReference type="Gene3D" id="3.40.50.300">
    <property type="entry name" value="P-loop containing nucleotide triphosphate hydrolases"/>
    <property type="match status" value="1"/>
</dbReference>
<keyword evidence="3" id="KW-0808">Transferase</keyword>
<dbReference type="NCBIfam" id="TIGR03018">
    <property type="entry name" value="pepcterm_TyrKin"/>
    <property type="match status" value="1"/>
</dbReference>
<keyword evidence="6" id="KW-0067">ATP-binding</keyword>
<dbReference type="STRING" id="641491.DND132_1204"/>
<feature type="compositionally biased region" description="Basic and acidic residues" evidence="9">
    <location>
        <begin position="1"/>
        <end position="24"/>
    </location>
</feature>
<dbReference type="SUPFAM" id="SSF52540">
    <property type="entry name" value="P-loop containing nucleoside triphosphate hydrolases"/>
    <property type="match status" value="1"/>
</dbReference>
<proteinExistence type="inferred from homology"/>
<dbReference type="CDD" id="cd05387">
    <property type="entry name" value="BY-kinase"/>
    <property type="match status" value="1"/>
</dbReference>
<dbReference type="eggNOG" id="COG0489">
    <property type="taxonomic scope" value="Bacteria"/>
</dbReference>
<dbReference type="PANTHER" id="PTHR32309">
    <property type="entry name" value="TYROSINE-PROTEIN KINASE"/>
    <property type="match status" value="1"/>
</dbReference>
<evidence type="ECO:0000256" key="2">
    <source>
        <dbReference type="ARBA" id="ARBA00011903"/>
    </source>
</evidence>
<sequence length="292" mass="31934">MSRIEDALKKASEKRDENRRREPETVPSVEPVAAPVMEAASPVDASLDFSPLQSDCLDRARQQRMLVAMNEPISLAAEEFRKLKQSLVRKTKREGFQNTILVTSGTVGEGKSVTAVNLAISLAQEFDHTVLLVDADIRSPSCHELLCMENGYGLSDCLVDGSPIGKGLVKTGIGKLSFLSAGSPVPNVGELLASKRMAESLAEMKNRYADRYIIIDSPPVLPFAESRNLSRLADGVVLVIKEGQASQADLRDTIEALQGSNILGAVYTQASRMHRSLNADAYMKYKYYHYAS</sequence>
<keyword evidence="4" id="KW-0547">Nucleotide-binding</keyword>
<evidence type="ECO:0000256" key="8">
    <source>
        <dbReference type="ARBA" id="ARBA00051245"/>
    </source>
</evidence>
<dbReference type="Proteomes" id="UP000007845">
    <property type="component" value="Chromosome"/>
</dbReference>
<evidence type="ECO:0000256" key="7">
    <source>
        <dbReference type="ARBA" id="ARBA00023137"/>
    </source>
</evidence>
<evidence type="ECO:0000256" key="5">
    <source>
        <dbReference type="ARBA" id="ARBA00022777"/>
    </source>
</evidence>
<evidence type="ECO:0000256" key="6">
    <source>
        <dbReference type="ARBA" id="ARBA00022840"/>
    </source>
</evidence>